<dbReference type="InterPro" id="IPR026575">
    <property type="entry name" value="GpdQ/CpdA-like"/>
</dbReference>
<evidence type="ECO:0000313" key="6">
    <source>
        <dbReference type="EMBL" id="MBZ9613457.1"/>
    </source>
</evidence>
<sequence length="265" mass="29276">MEMGLSLKLIQISDPHLFAAIEGSLLGMNTLHSLHCVTELICQQHKQIDCLLVSGDLSQDGSVASYRHLQQALEHFNCKVLWFEGNHDNPASMQQVAVAAGYLQRVVCAGRWQLILLNSQVDGAVFGQLDESQLQLLEQALQQQPELHTLISLHHHPLPMGSAWLDDIGLQNAAEFNAIVQRYPQVRGVLWGHVHQHSDRNINGVRYLSSPSTCVQFKPSSAKFALDNQPPGYRWLTLHDDGSIDTGVGRVSGIDFSVDLAGTGY</sequence>
<dbReference type="Proteomes" id="UP000663814">
    <property type="component" value="Unassembled WGS sequence"/>
</dbReference>
<evidence type="ECO:0000256" key="4">
    <source>
        <dbReference type="ARBA" id="ARBA00025742"/>
    </source>
</evidence>
<accession>A0ABS7XFZ5</accession>
<dbReference type="NCBIfam" id="NF008359">
    <property type="entry name" value="PRK11148.1"/>
    <property type="match status" value="1"/>
</dbReference>
<comment type="similarity">
    <text evidence="4">Belongs to the cyclic nucleotide phosphodiesterase class-III family.</text>
</comment>
<gene>
    <name evidence="6" type="primary">cpdA</name>
    <name evidence="6" type="ORF">I4W93_017840</name>
</gene>
<keyword evidence="7" id="KW-1185">Reference proteome</keyword>
<dbReference type="EC" id="3.1.4.53" evidence="6"/>
<dbReference type="CDD" id="cd07402">
    <property type="entry name" value="MPP_GpdQ"/>
    <property type="match status" value="1"/>
</dbReference>
<evidence type="ECO:0000259" key="5">
    <source>
        <dbReference type="Pfam" id="PF00149"/>
    </source>
</evidence>
<evidence type="ECO:0000256" key="2">
    <source>
        <dbReference type="ARBA" id="ARBA00022801"/>
    </source>
</evidence>
<dbReference type="PANTHER" id="PTHR42988:SF2">
    <property type="entry name" value="CYCLIC NUCLEOTIDE PHOSPHODIESTERASE CBUA0032-RELATED"/>
    <property type="match status" value="1"/>
</dbReference>
<dbReference type="RefSeq" id="WP_224673538.1">
    <property type="nucleotide sequence ID" value="NZ_JAERPS020000007.1"/>
</dbReference>
<dbReference type="Gene3D" id="3.60.21.10">
    <property type="match status" value="1"/>
</dbReference>
<keyword evidence="2 6" id="KW-0378">Hydrolase</keyword>
<keyword evidence="1" id="KW-0479">Metal-binding</keyword>
<dbReference type="GO" id="GO:0004115">
    <property type="term" value="F:3',5'-cyclic-AMP phosphodiesterase activity"/>
    <property type="evidence" value="ECO:0007669"/>
    <property type="project" value="UniProtKB-EC"/>
</dbReference>
<organism evidence="6 7">
    <name type="scientific">Rheinheimera maricola</name>
    <dbReference type="NCBI Taxonomy" id="2793282"/>
    <lineage>
        <taxon>Bacteria</taxon>
        <taxon>Pseudomonadati</taxon>
        <taxon>Pseudomonadota</taxon>
        <taxon>Gammaproteobacteria</taxon>
        <taxon>Chromatiales</taxon>
        <taxon>Chromatiaceae</taxon>
        <taxon>Rheinheimera</taxon>
    </lineage>
</organism>
<evidence type="ECO:0000256" key="1">
    <source>
        <dbReference type="ARBA" id="ARBA00022723"/>
    </source>
</evidence>
<proteinExistence type="inferred from homology"/>
<dbReference type="InterPro" id="IPR050884">
    <property type="entry name" value="CNP_phosphodiesterase-III"/>
</dbReference>
<feature type="domain" description="Calcineurin-like phosphoesterase" evidence="5">
    <location>
        <begin position="8"/>
        <end position="196"/>
    </location>
</feature>
<evidence type="ECO:0000256" key="3">
    <source>
        <dbReference type="ARBA" id="ARBA00023004"/>
    </source>
</evidence>
<dbReference type="InterPro" id="IPR029052">
    <property type="entry name" value="Metallo-depent_PP-like"/>
</dbReference>
<dbReference type="EMBL" id="JAERPS020000007">
    <property type="protein sequence ID" value="MBZ9613457.1"/>
    <property type="molecule type" value="Genomic_DNA"/>
</dbReference>
<keyword evidence="3" id="KW-0408">Iron</keyword>
<reference evidence="6 7" key="1">
    <citation type="submission" date="2020-12" db="EMBL/GenBank/DDBJ databases">
        <authorList>
            <person name="Ruan W."/>
            <person name="Khan S.A."/>
            <person name="Jeon C.O."/>
        </authorList>
    </citation>
    <scope>NUCLEOTIDE SEQUENCE [LARGE SCALE GENOMIC DNA]</scope>
    <source>
        <strain evidence="6 7">MA-13</strain>
    </source>
</reference>
<dbReference type="InterPro" id="IPR004843">
    <property type="entry name" value="Calcineurin-like_PHP"/>
</dbReference>
<evidence type="ECO:0000313" key="7">
    <source>
        <dbReference type="Proteomes" id="UP000663814"/>
    </source>
</evidence>
<name>A0ABS7XFZ5_9GAMM</name>
<dbReference type="Pfam" id="PF00149">
    <property type="entry name" value="Metallophos"/>
    <property type="match status" value="1"/>
</dbReference>
<comment type="caution">
    <text evidence="6">The sequence shown here is derived from an EMBL/GenBank/DDBJ whole genome shotgun (WGS) entry which is preliminary data.</text>
</comment>
<dbReference type="SUPFAM" id="SSF56300">
    <property type="entry name" value="Metallo-dependent phosphatases"/>
    <property type="match status" value="1"/>
</dbReference>
<protein>
    <submittedName>
        <fullName evidence="6">3',5'-cyclic-AMP phosphodiesterase</fullName>
        <ecNumber evidence="6">3.1.4.53</ecNumber>
    </submittedName>
</protein>
<dbReference type="PANTHER" id="PTHR42988">
    <property type="entry name" value="PHOSPHOHYDROLASE"/>
    <property type="match status" value="1"/>
</dbReference>
<reference evidence="6 7" key="2">
    <citation type="submission" date="2021-08" db="EMBL/GenBank/DDBJ databases">
        <title>Rheinheimera aquimaris sp. nov., isolated from seawater of the East Sea in Korea.</title>
        <authorList>
            <person name="Kim K.H."/>
            <person name="Wenting R."/>
            <person name="Kim K.R."/>
            <person name="Jeon C.O."/>
        </authorList>
    </citation>
    <scope>NUCLEOTIDE SEQUENCE [LARGE SCALE GENOMIC DNA]</scope>
    <source>
        <strain evidence="6 7">MA-13</strain>
    </source>
</reference>